<feature type="compositionally biased region" description="Polar residues" evidence="1">
    <location>
        <begin position="8"/>
        <end position="17"/>
    </location>
</feature>
<feature type="transmembrane region" description="Helical" evidence="2">
    <location>
        <begin position="162"/>
        <end position="180"/>
    </location>
</feature>
<dbReference type="Pfam" id="PF01569">
    <property type="entry name" value="PAP2"/>
    <property type="match status" value="1"/>
</dbReference>
<feature type="transmembrane region" description="Helical" evidence="2">
    <location>
        <begin position="219"/>
        <end position="236"/>
    </location>
</feature>
<evidence type="ECO:0000313" key="4">
    <source>
        <dbReference type="EMBL" id="CAA9575733.1"/>
    </source>
</evidence>
<dbReference type="InterPro" id="IPR000326">
    <property type="entry name" value="PAP2/HPO"/>
</dbReference>
<feature type="domain" description="Phosphatidic acid phosphatase type 2/haloperoxidase" evidence="3">
    <location>
        <begin position="113"/>
        <end position="230"/>
    </location>
</feature>
<feature type="transmembrane region" description="Helical" evidence="2">
    <location>
        <begin position="37"/>
        <end position="62"/>
    </location>
</feature>
<evidence type="ECO:0000256" key="2">
    <source>
        <dbReference type="SAM" id="Phobius"/>
    </source>
</evidence>
<dbReference type="PANTHER" id="PTHR14969:SF13">
    <property type="entry name" value="AT30094P"/>
    <property type="match status" value="1"/>
</dbReference>
<evidence type="ECO:0000259" key="3">
    <source>
        <dbReference type="SMART" id="SM00014"/>
    </source>
</evidence>
<accession>A0A6J4VFH6</accession>
<dbReference type="InterPro" id="IPR036938">
    <property type="entry name" value="PAP2/HPO_sf"/>
</dbReference>
<feature type="transmembrane region" description="Helical" evidence="2">
    <location>
        <begin position="87"/>
        <end position="107"/>
    </location>
</feature>
<gene>
    <name evidence="4" type="ORF">AVDCRST_MAG18-2524</name>
</gene>
<proteinExistence type="predicted"/>
<name>A0A6J4VFH6_9BACT</name>
<keyword evidence="2" id="KW-0472">Membrane</keyword>
<dbReference type="AlphaFoldDB" id="A0A6J4VFH6"/>
<protein>
    <recommendedName>
        <fullName evidence="3">Phosphatidic acid phosphatase type 2/haloperoxidase domain-containing protein</fullName>
    </recommendedName>
</protein>
<dbReference type="PANTHER" id="PTHR14969">
    <property type="entry name" value="SPHINGOSINE-1-PHOSPHATE PHOSPHOHYDROLASE"/>
    <property type="match status" value="1"/>
</dbReference>
<dbReference type="SUPFAM" id="SSF48317">
    <property type="entry name" value="Acid phosphatase/Vanadium-dependent haloperoxidase"/>
    <property type="match status" value="1"/>
</dbReference>
<dbReference type="EMBL" id="CADCWN010000195">
    <property type="protein sequence ID" value="CAA9575733.1"/>
    <property type="molecule type" value="Genomic_DNA"/>
</dbReference>
<dbReference type="CDD" id="cd03392">
    <property type="entry name" value="PAP2_like_2"/>
    <property type="match status" value="1"/>
</dbReference>
<reference evidence="4" key="1">
    <citation type="submission" date="2020-02" db="EMBL/GenBank/DDBJ databases">
        <authorList>
            <person name="Meier V. D."/>
        </authorList>
    </citation>
    <scope>NUCLEOTIDE SEQUENCE</scope>
    <source>
        <strain evidence="4">AVDCRST_MAG18</strain>
    </source>
</reference>
<sequence>MPHPPPSTNSRLPTTDSPVAATGPEGRRAQRRGRRPLAVALLALLGFASVLLLVVLGGAAAFDVRATLGWQRVRAPGLLPLMQGVSWLGFQPQAGYLTFGAIAFLFARRLHLEGGFALLALLCGFLSGPIKGLIERPRPVAEREGIVVQFAVGGYSFPSGHVLTYTIFGGFLAYLTYTLVGWRPLRVGLLAFLLGLIALVGPSRVYLGQHWATDTLASYFLGTAILVALLALYRLVKARQLAAAP</sequence>
<feature type="transmembrane region" description="Helical" evidence="2">
    <location>
        <begin position="187"/>
        <end position="207"/>
    </location>
</feature>
<dbReference type="SMART" id="SM00014">
    <property type="entry name" value="acidPPc"/>
    <property type="match status" value="1"/>
</dbReference>
<feature type="transmembrane region" description="Helical" evidence="2">
    <location>
        <begin position="114"/>
        <end position="134"/>
    </location>
</feature>
<evidence type="ECO:0000256" key="1">
    <source>
        <dbReference type="SAM" id="MobiDB-lite"/>
    </source>
</evidence>
<keyword evidence="2" id="KW-0812">Transmembrane</keyword>
<dbReference type="Gene3D" id="1.20.144.10">
    <property type="entry name" value="Phosphatidic acid phosphatase type 2/haloperoxidase"/>
    <property type="match status" value="1"/>
</dbReference>
<keyword evidence="2" id="KW-1133">Transmembrane helix</keyword>
<feature type="region of interest" description="Disordered" evidence="1">
    <location>
        <begin position="1"/>
        <end position="31"/>
    </location>
</feature>
<organism evidence="4">
    <name type="scientific">uncultured Thermomicrobiales bacterium</name>
    <dbReference type="NCBI Taxonomy" id="1645740"/>
    <lineage>
        <taxon>Bacteria</taxon>
        <taxon>Pseudomonadati</taxon>
        <taxon>Thermomicrobiota</taxon>
        <taxon>Thermomicrobia</taxon>
        <taxon>Thermomicrobiales</taxon>
        <taxon>environmental samples</taxon>
    </lineage>
</organism>